<dbReference type="RefSeq" id="WP_121240388.1">
    <property type="nucleotide sequence ID" value="NZ_BHVV01000002.1"/>
</dbReference>
<gene>
    <name evidence="7" type="ORF">DFR35_1057</name>
</gene>
<dbReference type="GO" id="GO:0005886">
    <property type="term" value="C:plasma membrane"/>
    <property type="evidence" value="ECO:0007669"/>
    <property type="project" value="UniProtKB-SubCell"/>
</dbReference>
<dbReference type="Pfam" id="PF03279">
    <property type="entry name" value="Lip_A_acyltrans"/>
    <property type="match status" value="1"/>
</dbReference>
<evidence type="ECO:0000256" key="2">
    <source>
        <dbReference type="ARBA" id="ARBA00022475"/>
    </source>
</evidence>
<keyword evidence="3" id="KW-0997">Cell inner membrane</keyword>
<sequence>MTRIALALVWLLHWLPLPLLAAVGRGFGRLLFALGRERRRVTLTNLRLCFPQMTEAERLALTRRHFEAFGRSVLERGILWWSGKERIQRLVRIEGIEHWRAVADRPVIWLAPHFVGLDMGGVRLTTEFPLVSMYSRQKNPLVDALLLHSRTRFGNSPMASRQDGLKPVVREMRKGRPFYYLPDMDFGARDAVFVPFFGVPTATVTAMSRLANITGAAVVPCVTRQLPGGAGYVATFHPAWQDFPSGDVEADTRRMNAFIESEIVKMPEQYYWLHKRFKTRPPGEKGVY</sequence>
<dbReference type="InterPro" id="IPR004960">
    <property type="entry name" value="LipA_acyltrans"/>
</dbReference>
<reference evidence="7 8" key="1">
    <citation type="submission" date="2018-10" db="EMBL/GenBank/DDBJ databases">
        <title>Genomic Encyclopedia of Type Strains, Phase IV (KMG-IV): sequencing the most valuable type-strain genomes for metagenomic binning, comparative biology and taxonomic classification.</title>
        <authorList>
            <person name="Goeker M."/>
        </authorList>
    </citation>
    <scope>NUCLEOTIDE SEQUENCE [LARGE SCALE GENOMIC DNA]</scope>
    <source>
        <strain evidence="7 8">DSM 26916</strain>
    </source>
</reference>
<evidence type="ECO:0000256" key="5">
    <source>
        <dbReference type="ARBA" id="ARBA00023136"/>
    </source>
</evidence>
<keyword evidence="8" id="KW-1185">Reference proteome</keyword>
<keyword evidence="2" id="KW-1003">Cell membrane</keyword>
<dbReference type="PIRSF" id="PIRSF026649">
    <property type="entry name" value="MsbB"/>
    <property type="match status" value="1"/>
</dbReference>
<keyword evidence="5" id="KW-0472">Membrane</keyword>
<dbReference type="GO" id="GO:0009247">
    <property type="term" value="P:glycolipid biosynthetic process"/>
    <property type="evidence" value="ECO:0007669"/>
    <property type="project" value="UniProtKB-ARBA"/>
</dbReference>
<comment type="subcellular location">
    <subcellularLocation>
        <location evidence="1">Cell inner membrane</location>
    </subcellularLocation>
</comment>
<dbReference type="PANTHER" id="PTHR30606">
    <property type="entry name" value="LIPID A BIOSYNTHESIS LAUROYL ACYLTRANSFERASE"/>
    <property type="match status" value="1"/>
</dbReference>
<evidence type="ECO:0000256" key="6">
    <source>
        <dbReference type="ARBA" id="ARBA00023315"/>
    </source>
</evidence>
<accession>A0A497XMG3</accession>
<name>A0A497XMG3_9PROT</name>
<evidence type="ECO:0000313" key="7">
    <source>
        <dbReference type="EMBL" id="RLJ68495.1"/>
    </source>
</evidence>
<dbReference type="CDD" id="cd07984">
    <property type="entry name" value="LPLAT_LABLAT-like"/>
    <property type="match status" value="1"/>
</dbReference>
<evidence type="ECO:0000256" key="4">
    <source>
        <dbReference type="ARBA" id="ARBA00022679"/>
    </source>
</evidence>
<keyword evidence="4 7" id="KW-0808">Transferase</keyword>
<dbReference type="PANTHER" id="PTHR30606:SF9">
    <property type="entry name" value="LIPID A BIOSYNTHESIS LAUROYLTRANSFERASE"/>
    <property type="match status" value="1"/>
</dbReference>
<evidence type="ECO:0000256" key="1">
    <source>
        <dbReference type="ARBA" id="ARBA00004533"/>
    </source>
</evidence>
<dbReference type="OrthoDB" id="9803456at2"/>
<evidence type="ECO:0000313" key="8">
    <source>
        <dbReference type="Proteomes" id="UP000268908"/>
    </source>
</evidence>
<dbReference type="EMBL" id="RCCI01000004">
    <property type="protein sequence ID" value="RLJ68495.1"/>
    <property type="molecule type" value="Genomic_DNA"/>
</dbReference>
<dbReference type="Proteomes" id="UP000268908">
    <property type="component" value="Unassembled WGS sequence"/>
</dbReference>
<comment type="caution">
    <text evidence="7">The sequence shown here is derived from an EMBL/GenBank/DDBJ whole genome shotgun (WGS) entry which is preliminary data.</text>
</comment>
<evidence type="ECO:0000256" key="3">
    <source>
        <dbReference type="ARBA" id="ARBA00022519"/>
    </source>
</evidence>
<keyword evidence="6" id="KW-0012">Acyltransferase</keyword>
<organism evidence="7 8">
    <name type="scientific">Sulfurisoma sediminicola</name>
    <dbReference type="NCBI Taxonomy" id="1381557"/>
    <lineage>
        <taxon>Bacteria</taxon>
        <taxon>Pseudomonadati</taxon>
        <taxon>Pseudomonadota</taxon>
        <taxon>Betaproteobacteria</taxon>
        <taxon>Nitrosomonadales</taxon>
        <taxon>Sterolibacteriaceae</taxon>
        <taxon>Sulfurisoma</taxon>
    </lineage>
</organism>
<protein>
    <submittedName>
        <fullName evidence="7">KDO2-lipid IV(A) lauroyltransferase</fullName>
    </submittedName>
</protein>
<proteinExistence type="predicted"/>
<dbReference type="AlphaFoldDB" id="A0A497XMG3"/>
<dbReference type="GO" id="GO:0016746">
    <property type="term" value="F:acyltransferase activity"/>
    <property type="evidence" value="ECO:0007669"/>
    <property type="project" value="UniProtKB-KW"/>
</dbReference>